<keyword evidence="1" id="KW-0539">Nucleus</keyword>
<feature type="compositionally biased region" description="Basic residues" evidence="2">
    <location>
        <begin position="753"/>
        <end position="763"/>
    </location>
</feature>
<protein>
    <recommendedName>
        <fullName evidence="1">Protein SDA1</fullName>
    </recommendedName>
</protein>
<dbReference type="PANTHER" id="PTHR12730:SF0">
    <property type="entry name" value="PROTEIN SDA1 HOMOLOG"/>
    <property type="match status" value="1"/>
</dbReference>
<feature type="compositionally biased region" description="Acidic residues" evidence="2">
    <location>
        <begin position="568"/>
        <end position="624"/>
    </location>
</feature>
<comment type="function">
    <text evidence="1">Required for 60S pre-ribosomal subunits export to the cytoplasm.</text>
</comment>
<dbReference type="InterPro" id="IPR027312">
    <property type="entry name" value="Sda1"/>
</dbReference>
<dbReference type="InterPro" id="IPR048292">
    <property type="entry name" value="SDA1_C"/>
</dbReference>
<dbReference type="AlphaFoldDB" id="Q9SAE9"/>
<feature type="region of interest" description="Disordered" evidence="2">
    <location>
        <begin position="745"/>
        <end position="812"/>
    </location>
</feature>
<feature type="domain" description="SDA1 C-terminal" evidence="4">
    <location>
        <begin position="765"/>
        <end position="810"/>
    </location>
</feature>
<dbReference type="GO" id="GO:0015031">
    <property type="term" value="P:protein transport"/>
    <property type="evidence" value="ECO:0007669"/>
    <property type="project" value="UniProtKB-KW"/>
</dbReference>
<dbReference type="ExpressionAtlas" id="Q9SAE9">
    <property type="expression patterns" value="baseline and differential"/>
</dbReference>
<feature type="compositionally biased region" description="Acidic residues" evidence="2">
    <location>
        <begin position="530"/>
        <end position="556"/>
    </location>
</feature>
<proteinExistence type="inferred from homology"/>
<sequence length="812" mass="90165">MSGSLGLTPASLKASGRSSENVSLLTLQGKIKRDPEGYETELQLIYKQFKTSVDLFHELAALSFSSTGGIGSDPSVSKDLGDRAMFLAHVTPFYPKQLAAFPAQLTGLLRTSCLAMPSGLRNHIAQALILLMNRKSLVIEDLLALFLDIQTLGDKNLRNLAFGHIVQTIRKMSITDPKHKSLQKIVISMLEQEDEAKAKRALATLCALHKKKIWLGDKNERVAIAICEACFHSSPRIMISALRFLLDYENIDDDDDSDAESDDDEESKKIDQVVINRQAVYKANNKGTSSSKKKKQAKLQRAVKSIKRKQRSSSENTTSTFSPLNHLNDAQKFAEKLFSRLQTIKGSGERVETRLMMIKVIARTIGLHKLHLLSFYPFLQNYALPHVKDITQILAAAVQSCHDGVPSDVVEPLFKQIVNQFVHDKSRPEAIAVGLNVVREMCLRVHDLMTEELLQDLALYKKSHEKAISAAARSLIALFREVAEAFDLLINPSLLVKKDRGRPGATVFIPKHYGESNVFSNVPNVELLQESDNESGSDGDQDDDGVELPIGDDVEQELIPGDCGSEDKAEEDSNDGDDMNNTEDDSDIDTSIGGDEDEEVNDSDEADTDSENEEIESEEEDGEASDSSVEDSGNKEKAKGKKRKIVDFDANLLSADTSLRALKRFAEAKNEKPSFDEGDGILSNEDFRKIKTLQAKKEAKIALARKGFKVPNSDQLSKKRVDPAKLEAHIRHKLTKEQRLELVKAGREDRGKYKSKAAVKQKKTGGSSNKQKEHRKNMPLAAIRSKAGKSKRIKKMKNSISGSQFRGRKAWK</sequence>
<dbReference type="SUPFAM" id="SSF48371">
    <property type="entry name" value="ARM repeat"/>
    <property type="match status" value="1"/>
</dbReference>
<dbReference type="Pfam" id="PF08158">
    <property type="entry name" value="SDA1_HEAT"/>
    <property type="match status" value="1"/>
</dbReference>
<dbReference type="GO" id="GO:0005730">
    <property type="term" value="C:nucleolus"/>
    <property type="evidence" value="ECO:0007669"/>
    <property type="project" value="UniProtKB-SubCell"/>
</dbReference>
<dbReference type="PIR" id="H86265">
    <property type="entry name" value="H86265"/>
</dbReference>
<feature type="compositionally biased region" description="Basic residues" evidence="2">
    <location>
        <begin position="786"/>
        <end position="797"/>
    </location>
</feature>
<feature type="region of interest" description="Disordered" evidence="2">
    <location>
        <begin position="530"/>
        <end position="641"/>
    </location>
</feature>
<reference evidence="5" key="2">
    <citation type="submission" date="1999-05" db="EMBL/GenBank/DDBJ databases">
        <authorList>
            <person name="Theologis"/>
        </authorList>
    </citation>
    <scope>NUCLEOTIDE SEQUENCE</scope>
</reference>
<organism evidence="5">
    <name type="scientific">Arabidopsis thaliana</name>
    <name type="common">Mouse-ear cress</name>
    <dbReference type="NCBI Taxonomy" id="3702"/>
    <lineage>
        <taxon>Eukaryota</taxon>
        <taxon>Viridiplantae</taxon>
        <taxon>Streptophyta</taxon>
        <taxon>Embryophyta</taxon>
        <taxon>Tracheophyta</taxon>
        <taxon>Spermatophyta</taxon>
        <taxon>Magnoliopsida</taxon>
        <taxon>eudicotyledons</taxon>
        <taxon>Gunneridae</taxon>
        <taxon>Pentapetalae</taxon>
        <taxon>rosids</taxon>
        <taxon>malvids</taxon>
        <taxon>Brassicales</taxon>
        <taxon>Brassicaceae</taxon>
        <taxon>Camelineae</taxon>
        <taxon>Arabidopsis</taxon>
    </lineage>
</organism>
<name>Q9SAE9_ARATH</name>
<dbReference type="GO" id="GO:0042273">
    <property type="term" value="P:ribosomal large subunit biogenesis"/>
    <property type="evidence" value="ECO:0007669"/>
    <property type="project" value="UniProtKB-UniRule"/>
</dbReference>
<dbReference type="EMBL" id="AC007357">
    <property type="protein sequence ID" value="AAD31069.1"/>
    <property type="molecule type" value="Genomic_DNA"/>
</dbReference>
<dbReference type="Pfam" id="PF21638">
    <property type="entry name" value="SDA1_C"/>
    <property type="match status" value="1"/>
</dbReference>
<feature type="region of interest" description="Disordered" evidence="2">
    <location>
        <begin position="284"/>
        <end position="323"/>
    </location>
</feature>
<comment type="subcellular location">
    <subcellularLocation>
        <location evidence="1">Nucleus</location>
        <location evidence="1">Nucleolus</location>
    </subcellularLocation>
</comment>
<evidence type="ECO:0000313" key="5">
    <source>
        <dbReference type="EMBL" id="AAD31069.1"/>
    </source>
</evidence>
<evidence type="ECO:0000259" key="4">
    <source>
        <dbReference type="Pfam" id="PF21638"/>
    </source>
</evidence>
<evidence type="ECO:0000259" key="3">
    <source>
        <dbReference type="Pfam" id="PF08158"/>
    </source>
</evidence>
<dbReference type="InterPro" id="IPR012977">
    <property type="entry name" value="SDA1_N"/>
</dbReference>
<dbReference type="InterPro" id="IPR016024">
    <property type="entry name" value="ARM-type_fold"/>
</dbReference>
<keyword evidence="1" id="KW-0813">Transport</keyword>
<keyword evidence="1" id="KW-0690">Ribosome biogenesis</keyword>
<accession>Q9SAE9</accession>
<comment type="similarity">
    <text evidence="1">Belongs to the SDA1 family.</text>
</comment>
<reference key="3">
    <citation type="journal article" date="2000" name="Nature">
        <title>Sequence and analysis of chromosome 1 of the plant Arabidopsis thaliana.</title>
        <authorList>
            <person name="Theologis A."/>
            <person name="Ecker J.R."/>
            <person name="Palm C.J."/>
            <person name="Federspiel N.A."/>
            <person name="Kaul S."/>
            <person name="White O."/>
            <person name="Alonso J."/>
            <person name="Altafi H."/>
            <person name="Araujo R."/>
            <person name="Bowman C.L."/>
            <person name="Brooks S.Y."/>
            <person name="Buehler E."/>
            <person name="Chan A."/>
            <person name="Chao Q."/>
            <person name="Chen H."/>
            <person name="Cheuk R.F."/>
            <person name="Chin C.W."/>
            <person name="Chung M.K."/>
            <person name="Conn L."/>
            <person name="Conway A.B."/>
            <person name="Conway A.R."/>
            <person name="Creasy T.H."/>
            <person name="Dewar K."/>
            <person name="Dunn P."/>
            <person name="Etgu P."/>
            <person name="Feldblyum T.V."/>
            <person name="Feng J."/>
            <person name="Fong B."/>
            <person name="Fujii C.Y."/>
            <person name="Gill J.E."/>
            <person name="Goldsmith A.D."/>
            <person name="Haas B."/>
            <person name="Hansen N.F."/>
            <person name="Hughes B."/>
            <person name="Huizar L."/>
            <person name="Hunter J.L."/>
            <person name="Jenkins J."/>
            <person name="Johnson-Hopson C."/>
            <person name="Khan S."/>
            <person name="Khaykin E."/>
            <person name="Kim C.J."/>
            <person name="Koo H.L."/>
            <person name="Kremenetskaia I."/>
            <person name="Kurtz D.B."/>
            <person name="Kwan A."/>
            <person name="Lam B."/>
            <person name="Langin-Hooper S."/>
            <person name="Lee A."/>
            <person name="Lee J.M."/>
            <person name="Lenz C.A."/>
            <person name="Li J.H."/>
            <person name="Li Y."/>
            <person name="Lin X."/>
            <person name="Liu S.X."/>
            <person name="Liu Z.A."/>
            <person name="Luros J.S."/>
            <person name="Maiti R."/>
            <person name="Marziali A."/>
            <person name="Militscher J."/>
            <person name="Miranda M."/>
            <person name="Nguyen M."/>
            <person name="Nierman W.C."/>
            <person name="Osborne B.I."/>
            <person name="Pai G."/>
            <person name="Peterson J."/>
            <person name="Pham P.K."/>
            <person name="Rizzo M."/>
            <person name="Rooney T."/>
            <person name="Rowley D."/>
            <person name="Sakano H."/>
            <person name="Salzberg S.L."/>
            <person name="Schwartz J.R."/>
            <person name="Shinn P."/>
            <person name="Southwick A.M."/>
            <person name="Sun H."/>
            <person name="Tallon L.J."/>
            <person name="Tambunga G."/>
            <person name="Toriumi M.J."/>
            <person name="Town C.D."/>
            <person name="Utterback T."/>
            <person name="Van Aken S."/>
            <person name="Vaysberg M."/>
            <person name="Vysotskaia V.S."/>
            <person name="Walker M."/>
            <person name="Wu D."/>
            <person name="Yu G."/>
            <person name="Fraser C.M."/>
            <person name="Venter J.C."/>
            <person name="Davis R.W."/>
        </authorList>
    </citation>
    <scope>NUCLEOTIDE SEQUENCE [LARGE SCALE GENOMIC DNA]</scope>
    <source>
        <strain>cv. Columbia</strain>
    </source>
</reference>
<gene>
    <name evidence="5" type="primary">F3F19.18</name>
</gene>
<keyword evidence="1" id="KW-0653">Protein transport</keyword>
<reference evidence="5" key="1">
    <citation type="submission" date="1999-05" db="EMBL/GenBank/DDBJ databases">
        <title>Arabidopsis thaliana chromosome 1 BAC F3F19 sequence.</title>
        <authorList>
            <person name="Vysotskaia V.S."/>
            <person name="Schwartz J.R."/>
            <person name="Yu G."/>
            <person name="Toriumi M."/>
            <person name="Lee J.M."/>
            <person name="Lenz C."/>
            <person name="Liu S."/>
            <person name="Li J."/>
            <person name="Kremenetskaia I."/>
            <person name="Luros J."/>
            <person name="Ngan I."/>
            <person name="Gonzalez A."/>
            <person name="Altafi H."/>
            <person name="Araujo R."/>
            <person name="Chao Q."/>
            <person name="Conn L."/>
            <person name="Conway A.B."/>
            <person name="Dunn P."/>
            <person name="Hansen N."/>
            <person name="Huizar L."/>
            <person name="Kim C."/>
            <person name="Palm C."/>
            <person name="Rowley D."/>
            <person name="Shinn P."/>
            <person name="Walker M."/>
            <person name="Davis R.W."/>
            <person name="Ecker J.R."/>
            <person name="Federspiel N.A."/>
            <person name="Theologis A."/>
        </authorList>
    </citation>
    <scope>NUCLEOTIDE SEQUENCE</scope>
</reference>
<evidence type="ECO:0000256" key="1">
    <source>
        <dbReference type="RuleBase" id="RU365057"/>
    </source>
</evidence>
<evidence type="ECO:0000256" key="2">
    <source>
        <dbReference type="SAM" id="MobiDB-lite"/>
    </source>
</evidence>
<dbReference type="GO" id="GO:0000055">
    <property type="term" value="P:ribosomal large subunit export from nucleus"/>
    <property type="evidence" value="ECO:0007669"/>
    <property type="project" value="UniProtKB-UniRule"/>
</dbReference>
<feature type="compositionally biased region" description="Polar residues" evidence="2">
    <location>
        <begin position="313"/>
        <end position="323"/>
    </location>
</feature>
<dbReference type="PANTHER" id="PTHR12730">
    <property type="entry name" value="HSDA/SDA1-RELATED"/>
    <property type="match status" value="1"/>
</dbReference>
<feature type="domain" description="SDA1 N-terminal" evidence="3">
    <location>
        <begin position="86"/>
        <end position="463"/>
    </location>
</feature>